<dbReference type="OrthoDB" id="9378527at2759"/>
<evidence type="ECO:0000313" key="4">
    <source>
        <dbReference type="WBParaSite" id="TASK_0000753801-mRNA-1"/>
    </source>
</evidence>
<dbReference type="AlphaFoldDB" id="A0A0R3WAG4"/>
<reference evidence="4" key="1">
    <citation type="submission" date="2017-02" db="UniProtKB">
        <authorList>
            <consortium name="WormBaseParasite"/>
        </authorList>
    </citation>
    <scope>IDENTIFICATION</scope>
</reference>
<evidence type="ECO:0000313" key="2">
    <source>
        <dbReference type="EMBL" id="VDK38554.1"/>
    </source>
</evidence>
<feature type="region of interest" description="Disordered" evidence="1">
    <location>
        <begin position="46"/>
        <end position="111"/>
    </location>
</feature>
<sequence length="162" mass="17092">MEPVSSPAEVFAQMTQLSLQTNGSASSATAAATNPIPAAIVTPVTPVKNSNSSAPRQRTGIPRYAIPYRRPDNNPHVDGSVQSPVSPAVSETASGCQQAMPRGRNGFRTESLGDDCLSSPFSRGAPQRYGRAASVGELRFFEISAESYQYVLDTVLYLLGGG</sequence>
<protein>
    <submittedName>
        <fullName evidence="2 4">Uncharacterized protein</fullName>
    </submittedName>
</protein>
<name>A0A0R3WAG4_TAEAS</name>
<dbReference type="Proteomes" id="UP000282613">
    <property type="component" value="Unassembled WGS sequence"/>
</dbReference>
<gene>
    <name evidence="2" type="ORF">TASK_LOCUS7539</name>
</gene>
<evidence type="ECO:0000313" key="3">
    <source>
        <dbReference type="Proteomes" id="UP000282613"/>
    </source>
</evidence>
<evidence type="ECO:0000256" key="1">
    <source>
        <dbReference type="SAM" id="MobiDB-lite"/>
    </source>
</evidence>
<feature type="compositionally biased region" description="Polar residues" evidence="1">
    <location>
        <begin position="80"/>
        <end position="97"/>
    </location>
</feature>
<keyword evidence="3" id="KW-1185">Reference proteome</keyword>
<proteinExistence type="predicted"/>
<reference evidence="2 3" key="2">
    <citation type="submission" date="2018-11" db="EMBL/GenBank/DDBJ databases">
        <authorList>
            <consortium name="Pathogen Informatics"/>
        </authorList>
    </citation>
    <scope>NUCLEOTIDE SEQUENCE [LARGE SCALE GENOMIC DNA]</scope>
</reference>
<dbReference type="EMBL" id="UYRS01018633">
    <property type="protein sequence ID" value="VDK38554.1"/>
    <property type="molecule type" value="Genomic_DNA"/>
</dbReference>
<feature type="compositionally biased region" description="Polar residues" evidence="1">
    <location>
        <begin position="47"/>
        <end position="56"/>
    </location>
</feature>
<accession>A0A0R3WAG4</accession>
<dbReference type="STRING" id="60517.A0A0R3WAG4"/>
<organism evidence="4">
    <name type="scientific">Taenia asiatica</name>
    <name type="common">Asian tapeworm</name>
    <dbReference type="NCBI Taxonomy" id="60517"/>
    <lineage>
        <taxon>Eukaryota</taxon>
        <taxon>Metazoa</taxon>
        <taxon>Spiralia</taxon>
        <taxon>Lophotrochozoa</taxon>
        <taxon>Platyhelminthes</taxon>
        <taxon>Cestoda</taxon>
        <taxon>Eucestoda</taxon>
        <taxon>Cyclophyllidea</taxon>
        <taxon>Taeniidae</taxon>
        <taxon>Taenia</taxon>
    </lineage>
</organism>
<dbReference type="WBParaSite" id="TASK_0000753801-mRNA-1">
    <property type="protein sequence ID" value="TASK_0000753801-mRNA-1"/>
    <property type="gene ID" value="TASK_0000753801"/>
</dbReference>